<proteinExistence type="predicted"/>
<dbReference type="GO" id="GO:0003700">
    <property type="term" value="F:DNA-binding transcription factor activity"/>
    <property type="evidence" value="ECO:0007669"/>
    <property type="project" value="InterPro"/>
</dbReference>
<evidence type="ECO:0000259" key="5">
    <source>
        <dbReference type="PROSITE" id="PS50949"/>
    </source>
</evidence>
<dbReference type="InterPro" id="IPR000524">
    <property type="entry name" value="Tscrpt_reg_HTH_GntR"/>
</dbReference>
<dbReference type="InterPro" id="IPR008920">
    <property type="entry name" value="TF_FadR/GntR_C"/>
</dbReference>
<dbReference type="InterPro" id="IPR036390">
    <property type="entry name" value="WH_DNA-bd_sf"/>
</dbReference>
<dbReference type="SUPFAM" id="SSF46785">
    <property type="entry name" value="Winged helix' DNA-binding domain"/>
    <property type="match status" value="1"/>
</dbReference>
<dbReference type="SMART" id="SM00345">
    <property type="entry name" value="HTH_GNTR"/>
    <property type="match status" value="1"/>
</dbReference>
<gene>
    <name evidence="6" type="ORF">HN018_20865</name>
</gene>
<dbReference type="InterPro" id="IPR036388">
    <property type="entry name" value="WH-like_DNA-bd_sf"/>
</dbReference>
<dbReference type="PANTHER" id="PTHR43537">
    <property type="entry name" value="TRANSCRIPTIONAL REGULATOR, GNTR FAMILY"/>
    <property type="match status" value="1"/>
</dbReference>
<feature type="region of interest" description="Disordered" evidence="4">
    <location>
        <begin position="311"/>
        <end position="358"/>
    </location>
</feature>
<dbReference type="Pfam" id="PF00392">
    <property type="entry name" value="GntR"/>
    <property type="match status" value="1"/>
</dbReference>
<dbReference type="RefSeq" id="WP_171837005.1">
    <property type="nucleotide sequence ID" value="NZ_CP053708.1"/>
</dbReference>
<dbReference type="Gene3D" id="1.20.120.530">
    <property type="entry name" value="GntR ligand-binding domain-like"/>
    <property type="match status" value="1"/>
</dbReference>
<name>A0A6M8HUF1_9PROT</name>
<dbReference type="InterPro" id="IPR011711">
    <property type="entry name" value="GntR_C"/>
</dbReference>
<dbReference type="Pfam" id="PF07729">
    <property type="entry name" value="FCD"/>
    <property type="match status" value="1"/>
</dbReference>
<feature type="domain" description="HTH gntR-type" evidence="5">
    <location>
        <begin position="4"/>
        <end position="71"/>
    </location>
</feature>
<evidence type="ECO:0000256" key="1">
    <source>
        <dbReference type="ARBA" id="ARBA00023015"/>
    </source>
</evidence>
<accession>A0A6M8HUF1</accession>
<dbReference type="SMART" id="SM00895">
    <property type="entry name" value="FCD"/>
    <property type="match status" value="1"/>
</dbReference>
<dbReference type="CDD" id="cd07377">
    <property type="entry name" value="WHTH_GntR"/>
    <property type="match status" value="1"/>
</dbReference>
<reference evidence="6 7" key="1">
    <citation type="journal article" date="2014" name="World J. Microbiol. Biotechnol.">
        <title>Biodiversity and physiological characteristics of Antarctic and Arctic lichens-associated bacteria.</title>
        <authorList>
            <person name="Lee Y.M."/>
            <person name="Kim E.H."/>
            <person name="Lee H.K."/>
            <person name="Hong S.G."/>
        </authorList>
    </citation>
    <scope>NUCLEOTIDE SEQUENCE [LARGE SCALE GENOMIC DNA]</scope>
    <source>
        <strain evidence="6 7">PAMC 26569</strain>
    </source>
</reference>
<evidence type="ECO:0000256" key="2">
    <source>
        <dbReference type="ARBA" id="ARBA00023125"/>
    </source>
</evidence>
<keyword evidence="7" id="KW-1185">Reference proteome</keyword>
<dbReference type="PROSITE" id="PS50949">
    <property type="entry name" value="HTH_GNTR"/>
    <property type="match status" value="1"/>
</dbReference>
<dbReference type="Proteomes" id="UP000500767">
    <property type="component" value="Chromosome"/>
</dbReference>
<keyword evidence="2" id="KW-0238">DNA-binding</keyword>
<keyword evidence="3" id="KW-0804">Transcription</keyword>
<evidence type="ECO:0000313" key="6">
    <source>
        <dbReference type="EMBL" id="QKE92159.1"/>
    </source>
</evidence>
<dbReference type="GO" id="GO:0003677">
    <property type="term" value="F:DNA binding"/>
    <property type="evidence" value="ECO:0007669"/>
    <property type="project" value="UniProtKB-KW"/>
</dbReference>
<keyword evidence="1" id="KW-0805">Transcription regulation</keyword>
<protein>
    <submittedName>
        <fullName evidence="6">GntR family transcriptional regulator</fullName>
    </submittedName>
</protein>
<organism evidence="6 7">
    <name type="scientific">Lichenicola cladoniae</name>
    <dbReference type="NCBI Taxonomy" id="1484109"/>
    <lineage>
        <taxon>Bacteria</taxon>
        <taxon>Pseudomonadati</taxon>
        <taxon>Pseudomonadota</taxon>
        <taxon>Alphaproteobacteria</taxon>
        <taxon>Acetobacterales</taxon>
        <taxon>Acetobacteraceae</taxon>
        <taxon>Lichenicola</taxon>
    </lineage>
</organism>
<dbReference type="PANTHER" id="PTHR43537:SF5">
    <property type="entry name" value="UXU OPERON TRANSCRIPTIONAL REGULATOR"/>
    <property type="match status" value="1"/>
</dbReference>
<dbReference type="EMBL" id="CP053708">
    <property type="protein sequence ID" value="QKE92159.1"/>
    <property type="molecule type" value="Genomic_DNA"/>
</dbReference>
<dbReference type="SUPFAM" id="SSF48008">
    <property type="entry name" value="GntR ligand-binding domain-like"/>
    <property type="match status" value="1"/>
</dbReference>
<dbReference type="KEGG" id="lck:HN018_20865"/>
<sequence>MAARRSYEVIAEALRQSIRTGRLSAGTVLLEGGIAELFGSSRTPVRQALDLLLDENAVSRFQGRGVVVGDGSVAPERRRLDPADIGQLPEAPAKVWAWQTVYQAVEHELVRASVFGCHRVNEVELARHYGIGRTVGHDVLVRIQATGILTKDRRAHWITVPLDDQRVRDLYALRELLEPAMLRLAATRIPAGVLLHMRNGLRDAMLVYPDAGAEQLDRLEHDLHVVCPSFAGNPELLAALTRTRCIIISSKHILHHAGALPAGDPFMREHDRVLAALQQGDGEAAAHALLVHLRNARTKVLRRLRRFRETQLPPSSPYIGPTMDDLPERAANLSSGGFDRRSEIRTAGGAESDPGRRS</sequence>
<evidence type="ECO:0000313" key="7">
    <source>
        <dbReference type="Proteomes" id="UP000500767"/>
    </source>
</evidence>
<dbReference type="AlphaFoldDB" id="A0A6M8HUF1"/>
<evidence type="ECO:0000256" key="4">
    <source>
        <dbReference type="SAM" id="MobiDB-lite"/>
    </source>
</evidence>
<dbReference type="Gene3D" id="1.10.10.10">
    <property type="entry name" value="Winged helix-like DNA-binding domain superfamily/Winged helix DNA-binding domain"/>
    <property type="match status" value="1"/>
</dbReference>
<evidence type="ECO:0000256" key="3">
    <source>
        <dbReference type="ARBA" id="ARBA00023163"/>
    </source>
</evidence>